<accession>A0AAU9RZJ2</accession>
<dbReference type="Proteomes" id="UP000836841">
    <property type="component" value="Chromosome 3"/>
</dbReference>
<feature type="compositionally biased region" description="Basic residues" evidence="1">
    <location>
        <begin position="48"/>
        <end position="69"/>
    </location>
</feature>
<proteinExistence type="predicted"/>
<dbReference type="AlphaFoldDB" id="A0AAU9RZJ2"/>
<evidence type="ECO:0000256" key="1">
    <source>
        <dbReference type="SAM" id="MobiDB-lite"/>
    </source>
</evidence>
<reference evidence="2 3" key="1">
    <citation type="submission" date="2022-03" db="EMBL/GenBank/DDBJ databases">
        <authorList>
            <person name="Nunn A."/>
            <person name="Chopra R."/>
            <person name="Nunn A."/>
            <person name="Contreras Garrido A."/>
        </authorList>
    </citation>
    <scope>NUCLEOTIDE SEQUENCE [LARGE SCALE GENOMIC DNA]</scope>
</reference>
<protein>
    <submittedName>
        <fullName evidence="2">Uncharacterized protein</fullName>
    </submittedName>
</protein>
<name>A0AAU9RZJ2_THLAR</name>
<dbReference type="EMBL" id="OU466859">
    <property type="protein sequence ID" value="CAH2051353.1"/>
    <property type="molecule type" value="Genomic_DNA"/>
</dbReference>
<gene>
    <name evidence="2" type="ORF">TAV2_LOCUS10103</name>
</gene>
<evidence type="ECO:0000313" key="2">
    <source>
        <dbReference type="EMBL" id="CAH2051353.1"/>
    </source>
</evidence>
<keyword evidence="3" id="KW-1185">Reference proteome</keyword>
<feature type="region of interest" description="Disordered" evidence="1">
    <location>
        <begin position="41"/>
        <end position="69"/>
    </location>
</feature>
<organism evidence="2 3">
    <name type="scientific">Thlaspi arvense</name>
    <name type="common">Field penny-cress</name>
    <dbReference type="NCBI Taxonomy" id="13288"/>
    <lineage>
        <taxon>Eukaryota</taxon>
        <taxon>Viridiplantae</taxon>
        <taxon>Streptophyta</taxon>
        <taxon>Embryophyta</taxon>
        <taxon>Tracheophyta</taxon>
        <taxon>Spermatophyta</taxon>
        <taxon>Magnoliopsida</taxon>
        <taxon>eudicotyledons</taxon>
        <taxon>Gunneridae</taxon>
        <taxon>Pentapetalae</taxon>
        <taxon>rosids</taxon>
        <taxon>malvids</taxon>
        <taxon>Brassicales</taxon>
        <taxon>Brassicaceae</taxon>
        <taxon>Thlaspideae</taxon>
        <taxon>Thlaspi</taxon>
    </lineage>
</organism>
<evidence type="ECO:0000313" key="3">
    <source>
        <dbReference type="Proteomes" id="UP000836841"/>
    </source>
</evidence>
<sequence length="69" mass="7874">MQDDDTDVVLRGVVSFVEKRKVERSKPQEEITKDVVIKAGDDDEKQNGLKKKKKKKAGKRKGKGKIKTY</sequence>